<dbReference type="InterPro" id="IPR036259">
    <property type="entry name" value="MFS_trans_sf"/>
</dbReference>
<evidence type="ECO:0000256" key="1">
    <source>
        <dbReference type="SAM" id="Phobius"/>
    </source>
</evidence>
<comment type="caution">
    <text evidence="2">The sequence shown here is derived from an EMBL/GenBank/DDBJ whole genome shotgun (WGS) entry which is preliminary data.</text>
</comment>
<gene>
    <name evidence="2" type="ORF">AC812_13310</name>
</gene>
<feature type="transmembrane region" description="Helical" evidence="1">
    <location>
        <begin position="186"/>
        <end position="206"/>
    </location>
</feature>
<dbReference type="AlphaFoldDB" id="A0A0P6XWX1"/>
<feature type="transmembrane region" description="Helical" evidence="1">
    <location>
        <begin position="359"/>
        <end position="384"/>
    </location>
</feature>
<keyword evidence="1" id="KW-0812">Transmembrane</keyword>
<evidence type="ECO:0000313" key="2">
    <source>
        <dbReference type="EMBL" id="KPL73776.1"/>
    </source>
</evidence>
<dbReference type="GO" id="GO:0008643">
    <property type="term" value="P:carbohydrate transport"/>
    <property type="evidence" value="ECO:0007669"/>
    <property type="project" value="InterPro"/>
</dbReference>
<reference evidence="2 3" key="1">
    <citation type="submission" date="2015-07" db="EMBL/GenBank/DDBJ databases">
        <title>Draft genome of Bellilinea caldifistulae DSM 17877.</title>
        <authorList>
            <person name="Hemp J."/>
            <person name="Ward L.M."/>
            <person name="Pace L.A."/>
            <person name="Fischer W.W."/>
        </authorList>
    </citation>
    <scope>NUCLEOTIDE SEQUENCE [LARGE SCALE GENOMIC DNA]</scope>
    <source>
        <strain evidence="2 3">GOMI-1</strain>
    </source>
</reference>
<dbReference type="PANTHER" id="PTHR11328:SF24">
    <property type="entry name" value="MAJOR FACILITATOR SUPERFAMILY (MFS) PROFILE DOMAIN-CONTAINING PROTEIN"/>
    <property type="match status" value="1"/>
</dbReference>
<proteinExistence type="predicted"/>
<dbReference type="InterPro" id="IPR039672">
    <property type="entry name" value="MFS_2"/>
</dbReference>
<feature type="transmembrane region" description="Helical" evidence="1">
    <location>
        <begin position="152"/>
        <end position="174"/>
    </location>
</feature>
<feature type="transmembrane region" description="Helical" evidence="1">
    <location>
        <begin position="266"/>
        <end position="284"/>
    </location>
</feature>
<name>A0A0P6XWX1_9CHLR</name>
<organism evidence="2 3">
    <name type="scientific">Bellilinea caldifistulae</name>
    <dbReference type="NCBI Taxonomy" id="360411"/>
    <lineage>
        <taxon>Bacteria</taxon>
        <taxon>Bacillati</taxon>
        <taxon>Chloroflexota</taxon>
        <taxon>Anaerolineae</taxon>
        <taxon>Anaerolineales</taxon>
        <taxon>Anaerolineaceae</taxon>
        <taxon>Bellilinea</taxon>
    </lineage>
</organism>
<feature type="transmembrane region" description="Helical" evidence="1">
    <location>
        <begin position="320"/>
        <end position="338"/>
    </location>
</feature>
<dbReference type="SUPFAM" id="SSF103473">
    <property type="entry name" value="MFS general substrate transporter"/>
    <property type="match status" value="1"/>
</dbReference>
<feature type="transmembrane region" description="Helical" evidence="1">
    <location>
        <begin position="53"/>
        <end position="74"/>
    </location>
</feature>
<dbReference type="Pfam" id="PF13347">
    <property type="entry name" value="MFS_2"/>
    <property type="match status" value="1"/>
</dbReference>
<feature type="transmembrane region" description="Helical" evidence="1">
    <location>
        <begin position="20"/>
        <end position="41"/>
    </location>
</feature>
<keyword evidence="1" id="KW-0472">Membrane</keyword>
<dbReference type="Gene3D" id="1.20.1250.20">
    <property type="entry name" value="MFS general substrate transporter like domains"/>
    <property type="match status" value="1"/>
</dbReference>
<accession>A0A0P6XWX1</accession>
<protein>
    <recommendedName>
        <fullName evidence="4">MFS transporter</fullName>
    </recommendedName>
</protein>
<dbReference type="EMBL" id="LGHJ01000019">
    <property type="protein sequence ID" value="KPL73776.1"/>
    <property type="molecule type" value="Genomic_DNA"/>
</dbReference>
<feature type="transmembrane region" description="Helical" evidence="1">
    <location>
        <begin position="296"/>
        <end position="314"/>
    </location>
</feature>
<dbReference type="GO" id="GO:0015293">
    <property type="term" value="F:symporter activity"/>
    <property type="evidence" value="ECO:0007669"/>
    <property type="project" value="InterPro"/>
</dbReference>
<evidence type="ECO:0000313" key="3">
    <source>
        <dbReference type="Proteomes" id="UP000050514"/>
    </source>
</evidence>
<feature type="transmembrane region" description="Helical" evidence="1">
    <location>
        <begin position="404"/>
        <end position="425"/>
    </location>
</feature>
<dbReference type="RefSeq" id="WP_061917245.1">
    <property type="nucleotide sequence ID" value="NZ_DF967971.1"/>
</dbReference>
<dbReference type="PANTHER" id="PTHR11328">
    <property type="entry name" value="MAJOR FACILITATOR SUPERFAMILY DOMAIN-CONTAINING PROTEIN"/>
    <property type="match status" value="1"/>
</dbReference>
<sequence length="463" mass="52183">MDNSITEERIPWKSRIWISLADSSVAMLQTIVGGGALTYYFTRVRGLEPNLAGLVWLLFGIWNAINDPLFGFISDRTKSKLGRRRPYIRYGAPLLTLGFIFLWLDLPASQVVMFSQMLIGLFFYDILYTAIATSIYIMPYEMAVSNKARSSIFIWKIIFMIFPNVLPFVIAAIQPGPGDDPAAYRFLLIGMAIVLGLIVFSSTFFYEEKVFTQQDEQFPFLKSLKESFLNFAFVIFLVVSFTVIYIQTSLMQGVAYYFDEIMITPLPLYLGLAAGIVFGIWFWIRQRDPWGVKTCVRVWLAAFAAGCVIMLLGGKMLIPAVAGFFLIGVGFAGGMYLIPIMNGDVIDYDEQRTGLRREGMYAGINSLVTKPAISLAQAAFLWILQANGYDPLLPKGLQTAQAENGILLAWMLIPAILLTISWLTMRWYPLSGSQWDEVKQKLAVIHDEKERLALQKLHSKTAD</sequence>
<keyword evidence="1" id="KW-1133">Transmembrane helix</keyword>
<feature type="transmembrane region" description="Helical" evidence="1">
    <location>
        <begin position="86"/>
        <end position="104"/>
    </location>
</feature>
<feature type="transmembrane region" description="Helical" evidence="1">
    <location>
        <begin position="227"/>
        <end position="246"/>
    </location>
</feature>
<evidence type="ECO:0008006" key="4">
    <source>
        <dbReference type="Google" id="ProtNLM"/>
    </source>
</evidence>
<dbReference type="Proteomes" id="UP000050514">
    <property type="component" value="Unassembled WGS sequence"/>
</dbReference>
<feature type="transmembrane region" description="Helical" evidence="1">
    <location>
        <begin position="116"/>
        <end position="140"/>
    </location>
</feature>
<dbReference type="GO" id="GO:0005886">
    <property type="term" value="C:plasma membrane"/>
    <property type="evidence" value="ECO:0007669"/>
    <property type="project" value="TreeGrafter"/>
</dbReference>
<dbReference type="STRING" id="360411.AC812_13310"/>
<keyword evidence="3" id="KW-1185">Reference proteome</keyword>